<feature type="repeat" description="ANK" evidence="11">
    <location>
        <begin position="191"/>
        <end position="223"/>
    </location>
</feature>
<keyword evidence="11" id="KW-0040">ANK repeat</keyword>
<dbReference type="OrthoDB" id="287003at2759"/>
<dbReference type="GO" id="GO:0005524">
    <property type="term" value="F:ATP binding"/>
    <property type="evidence" value="ECO:0007669"/>
    <property type="project" value="UniProtKB-UniRule"/>
</dbReference>
<accession>A0A1R2BTR3</accession>
<feature type="domain" description="Protein kinase" evidence="13">
    <location>
        <begin position="300"/>
        <end position="556"/>
    </location>
</feature>
<evidence type="ECO:0000256" key="12">
    <source>
        <dbReference type="PROSITE-ProRule" id="PRU10141"/>
    </source>
</evidence>
<organism evidence="14 15">
    <name type="scientific">Stentor coeruleus</name>
    <dbReference type="NCBI Taxonomy" id="5963"/>
    <lineage>
        <taxon>Eukaryota</taxon>
        <taxon>Sar</taxon>
        <taxon>Alveolata</taxon>
        <taxon>Ciliophora</taxon>
        <taxon>Postciliodesmatophora</taxon>
        <taxon>Heterotrichea</taxon>
        <taxon>Heterotrichida</taxon>
        <taxon>Stentoridae</taxon>
        <taxon>Stentor</taxon>
    </lineage>
</organism>
<evidence type="ECO:0000256" key="1">
    <source>
        <dbReference type="ARBA" id="ARBA00009903"/>
    </source>
</evidence>
<evidence type="ECO:0000313" key="14">
    <source>
        <dbReference type="EMBL" id="OMJ80144.1"/>
    </source>
</evidence>
<dbReference type="InterPro" id="IPR002110">
    <property type="entry name" value="Ankyrin_rpt"/>
</dbReference>
<dbReference type="SUPFAM" id="SSF56112">
    <property type="entry name" value="Protein kinase-like (PK-like)"/>
    <property type="match status" value="1"/>
</dbReference>
<dbReference type="Pfam" id="PF00069">
    <property type="entry name" value="Pkinase"/>
    <property type="match status" value="1"/>
</dbReference>
<dbReference type="SUPFAM" id="SSF48403">
    <property type="entry name" value="Ankyrin repeat"/>
    <property type="match status" value="1"/>
</dbReference>
<protein>
    <recommendedName>
        <fullName evidence="2">non-specific serine/threonine protein kinase</fullName>
        <ecNumber evidence="2">2.7.11.1</ecNumber>
    </recommendedName>
</protein>
<dbReference type="Gene3D" id="1.10.510.10">
    <property type="entry name" value="Transferase(Phosphotransferase) domain 1"/>
    <property type="match status" value="1"/>
</dbReference>
<comment type="similarity">
    <text evidence="1">Belongs to the protein kinase superfamily. AGC Ser/Thr protein kinase family.</text>
</comment>
<feature type="repeat" description="ANK" evidence="11">
    <location>
        <begin position="158"/>
        <end position="190"/>
    </location>
</feature>
<keyword evidence="4" id="KW-0597">Phosphoprotein</keyword>
<dbReference type="Proteomes" id="UP000187209">
    <property type="component" value="Unassembled WGS sequence"/>
</dbReference>
<dbReference type="CDD" id="cd05123">
    <property type="entry name" value="STKc_AGC"/>
    <property type="match status" value="1"/>
</dbReference>
<sequence length="610" mass="68760">MAFEGSITPMGSISEGDLAQDIPRASFHPGYQLTDNIFRIKNMDTGQEIHINEEGEEFFSVLNELFSNEKYTEAAQLISVQKEKMNKALLEAANNDDSDLCKLLIDKKYYGDIAADPNSRNPMGYSPLHISASKGCIKVCEVLLDYGYMTDLNIKDCCGRTPLHLACMEVQLATAQLLSRSGAYLNAIDDLGNTPMHYAVEKGDKEFLIWIIYRYPDLSIKNRDGRSPLEMSTTISIQEILRTGRVPPPVLDMTPQHIQIITAPDEEASAILKTTGGSMAESTTFSDKGRELRKITAKDFEAIQLLGKGSFGEVYLVEMKTTKELYAMKILMKSKIMGQNLIKYAMTERNVLSYIKHPFIVGLKFSFQTSSKLYLILDYCPGGSMGSQISREKRFTETRARIYLAEILLAIEELHKRDIIYRDLKPDNIVLDEEGHALLTDFGLSKEGIMDNHSAKSFCGSVAYLAPEMLKRQGHGKAVDWYLFGVLFYEMIVGFPPYFSTNRDQMFNNIQKGKLKIPTSLSGDARSLLKELLNRDPMKRLGSKRDADEIKEHPFFYGINWDAVLRKELRPPKPQVTVIIPGSIPQDKIGSTHSQLNPELRLSGWTFISD</sequence>
<gene>
    <name evidence="14" type="ORF">SteCoe_19687</name>
</gene>
<keyword evidence="15" id="KW-1185">Reference proteome</keyword>
<dbReference type="PROSITE" id="PS50297">
    <property type="entry name" value="ANK_REP_REGION"/>
    <property type="match status" value="2"/>
</dbReference>
<dbReference type="FunFam" id="1.10.510.10:FF:000008">
    <property type="entry name" value="Non-specific serine/threonine protein kinase"/>
    <property type="match status" value="1"/>
</dbReference>
<evidence type="ECO:0000256" key="9">
    <source>
        <dbReference type="ARBA" id="ARBA00047899"/>
    </source>
</evidence>
<dbReference type="PANTHER" id="PTHR24351">
    <property type="entry name" value="RIBOSOMAL PROTEIN S6 KINASE"/>
    <property type="match status" value="1"/>
</dbReference>
<evidence type="ECO:0000256" key="3">
    <source>
        <dbReference type="ARBA" id="ARBA00022527"/>
    </source>
</evidence>
<proteinExistence type="inferred from homology"/>
<dbReference type="InterPro" id="IPR011009">
    <property type="entry name" value="Kinase-like_dom_sf"/>
</dbReference>
<keyword evidence="5" id="KW-0808">Transferase</keyword>
<name>A0A1R2BTR3_9CILI</name>
<dbReference type="PROSITE" id="PS00108">
    <property type="entry name" value="PROTEIN_KINASE_ST"/>
    <property type="match status" value="1"/>
</dbReference>
<keyword evidence="8 12" id="KW-0067">ATP-binding</keyword>
<dbReference type="AlphaFoldDB" id="A0A1R2BTR3"/>
<dbReference type="InterPro" id="IPR045270">
    <property type="entry name" value="STKc_AGC"/>
</dbReference>
<dbReference type="InterPro" id="IPR017441">
    <property type="entry name" value="Protein_kinase_ATP_BS"/>
</dbReference>
<dbReference type="FunFam" id="3.30.200.20:FF:000524">
    <property type="entry name" value="Non-specific serine/threonine protein kinase"/>
    <property type="match status" value="1"/>
</dbReference>
<comment type="catalytic activity">
    <reaction evidence="9">
        <text>L-threonyl-[protein] + ATP = O-phospho-L-threonyl-[protein] + ADP + H(+)</text>
        <dbReference type="Rhea" id="RHEA:46608"/>
        <dbReference type="Rhea" id="RHEA-COMP:11060"/>
        <dbReference type="Rhea" id="RHEA-COMP:11605"/>
        <dbReference type="ChEBI" id="CHEBI:15378"/>
        <dbReference type="ChEBI" id="CHEBI:30013"/>
        <dbReference type="ChEBI" id="CHEBI:30616"/>
        <dbReference type="ChEBI" id="CHEBI:61977"/>
        <dbReference type="ChEBI" id="CHEBI:456216"/>
        <dbReference type="EC" id="2.7.11.1"/>
    </reaction>
</comment>
<dbReference type="SMART" id="SM00220">
    <property type="entry name" value="S_TKc"/>
    <property type="match status" value="1"/>
</dbReference>
<dbReference type="Pfam" id="PF12796">
    <property type="entry name" value="Ank_2"/>
    <property type="match status" value="1"/>
</dbReference>
<dbReference type="PROSITE" id="PS50011">
    <property type="entry name" value="PROTEIN_KINASE_DOM"/>
    <property type="match status" value="1"/>
</dbReference>
<comment type="catalytic activity">
    <reaction evidence="10">
        <text>L-seryl-[protein] + ATP = O-phospho-L-seryl-[protein] + ADP + H(+)</text>
        <dbReference type="Rhea" id="RHEA:17989"/>
        <dbReference type="Rhea" id="RHEA-COMP:9863"/>
        <dbReference type="Rhea" id="RHEA-COMP:11604"/>
        <dbReference type="ChEBI" id="CHEBI:15378"/>
        <dbReference type="ChEBI" id="CHEBI:29999"/>
        <dbReference type="ChEBI" id="CHEBI:30616"/>
        <dbReference type="ChEBI" id="CHEBI:83421"/>
        <dbReference type="ChEBI" id="CHEBI:456216"/>
        <dbReference type="EC" id="2.7.11.1"/>
    </reaction>
</comment>
<dbReference type="InterPro" id="IPR000719">
    <property type="entry name" value="Prot_kinase_dom"/>
</dbReference>
<dbReference type="Gene3D" id="3.30.200.20">
    <property type="entry name" value="Phosphorylase Kinase, domain 1"/>
    <property type="match status" value="1"/>
</dbReference>
<keyword evidence="6 12" id="KW-0547">Nucleotide-binding</keyword>
<evidence type="ECO:0000259" key="13">
    <source>
        <dbReference type="PROSITE" id="PS50011"/>
    </source>
</evidence>
<evidence type="ECO:0000256" key="5">
    <source>
        <dbReference type="ARBA" id="ARBA00022679"/>
    </source>
</evidence>
<evidence type="ECO:0000256" key="11">
    <source>
        <dbReference type="PROSITE-ProRule" id="PRU00023"/>
    </source>
</evidence>
<comment type="caution">
    <text evidence="14">The sequence shown here is derived from an EMBL/GenBank/DDBJ whole genome shotgun (WGS) entry which is preliminary data.</text>
</comment>
<evidence type="ECO:0000313" key="15">
    <source>
        <dbReference type="Proteomes" id="UP000187209"/>
    </source>
</evidence>
<dbReference type="SMART" id="SM00248">
    <property type="entry name" value="ANK"/>
    <property type="match status" value="4"/>
</dbReference>
<keyword evidence="3" id="KW-0723">Serine/threonine-protein kinase</keyword>
<evidence type="ECO:0000256" key="2">
    <source>
        <dbReference type="ARBA" id="ARBA00012513"/>
    </source>
</evidence>
<dbReference type="PROSITE" id="PS50088">
    <property type="entry name" value="ANK_REPEAT"/>
    <property type="match status" value="3"/>
</dbReference>
<evidence type="ECO:0000256" key="4">
    <source>
        <dbReference type="ARBA" id="ARBA00022553"/>
    </source>
</evidence>
<evidence type="ECO:0000256" key="10">
    <source>
        <dbReference type="ARBA" id="ARBA00048679"/>
    </source>
</evidence>
<dbReference type="PROSITE" id="PS00107">
    <property type="entry name" value="PROTEIN_KINASE_ATP"/>
    <property type="match status" value="1"/>
</dbReference>
<dbReference type="InterPro" id="IPR036770">
    <property type="entry name" value="Ankyrin_rpt-contain_sf"/>
</dbReference>
<evidence type="ECO:0000256" key="7">
    <source>
        <dbReference type="ARBA" id="ARBA00022777"/>
    </source>
</evidence>
<evidence type="ECO:0000256" key="8">
    <source>
        <dbReference type="ARBA" id="ARBA00022840"/>
    </source>
</evidence>
<dbReference type="Gene3D" id="1.25.40.20">
    <property type="entry name" value="Ankyrin repeat-containing domain"/>
    <property type="match status" value="1"/>
</dbReference>
<keyword evidence="7" id="KW-0418">Kinase</keyword>
<feature type="binding site" evidence="12">
    <location>
        <position position="329"/>
    </location>
    <ligand>
        <name>ATP</name>
        <dbReference type="ChEBI" id="CHEBI:30616"/>
    </ligand>
</feature>
<reference evidence="14 15" key="1">
    <citation type="submission" date="2016-11" db="EMBL/GenBank/DDBJ databases">
        <title>The macronuclear genome of Stentor coeruleus: a giant cell with tiny introns.</title>
        <authorList>
            <person name="Slabodnick M."/>
            <person name="Ruby J.G."/>
            <person name="Reiff S.B."/>
            <person name="Swart E.C."/>
            <person name="Gosai S."/>
            <person name="Prabakaran S."/>
            <person name="Witkowska E."/>
            <person name="Larue G.E."/>
            <person name="Fisher S."/>
            <person name="Freeman R.M."/>
            <person name="Gunawardena J."/>
            <person name="Chu W."/>
            <person name="Stover N.A."/>
            <person name="Gregory B.D."/>
            <person name="Nowacki M."/>
            <person name="Derisi J."/>
            <person name="Roy S.W."/>
            <person name="Marshall W.F."/>
            <person name="Sood P."/>
        </authorList>
    </citation>
    <scope>NUCLEOTIDE SEQUENCE [LARGE SCALE GENOMIC DNA]</scope>
    <source>
        <strain evidence="14">WM001</strain>
    </source>
</reference>
<dbReference type="EC" id="2.7.11.1" evidence="2"/>
<feature type="repeat" description="ANK" evidence="11">
    <location>
        <begin position="123"/>
        <end position="147"/>
    </location>
</feature>
<dbReference type="GO" id="GO:0004674">
    <property type="term" value="F:protein serine/threonine kinase activity"/>
    <property type="evidence" value="ECO:0007669"/>
    <property type="project" value="UniProtKB-KW"/>
</dbReference>
<dbReference type="InterPro" id="IPR008271">
    <property type="entry name" value="Ser/Thr_kinase_AS"/>
</dbReference>
<dbReference type="EMBL" id="MPUH01000437">
    <property type="protein sequence ID" value="OMJ80144.1"/>
    <property type="molecule type" value="Genomic_DNA"/>
</dbReference>
<evidence type="ECO:0000256" key="6">
    <source>
        <dbReference type="ARBA" id="ARBA00022741"/>
    </source>
</evidence>